<evidence type="ECO:0008006" key="3">
    <source>
        <dbReference type="Google" id="ProtNLM"/>
    </source>
</evidence>
<dbReference type="EMBL" id="DF384213">
    <property type="protein sequence ID" value="GAE03897.1"/>
    <property type="molecule type" value="Genomic_DNA"/>
</dbReference>
<reference evidence="2" key="1">
    <citation type="submission" date="2013-10" db="EMBL/GenBank/DDBJ databases">
        <title>Draft genome sequence of Clostridium botulinum type B strain Osaka05.</title>
        <authorList>
            <person name="Sakaguchi Y."/>
            <person name="Hosomi K."/>
            <person name="Uchiyama J."/>
            <person name="Ogura Y."/>
            <person name="Sakaguchi M."/>
            <person name="Kohda T."/>
            <person name="Mukamoto M."/>
            <person name="Misawa N."/>
            <person name="Matsuzaki S."/>
            <person name="Hayashi T."/>
            <person name="Kozaki S."/>
        </authorList>
    </citation>
    <scope>NUCLEOTIDE SEQUENCE</scope>
    <source>
        <strain evidence="2">Osaka05</strain>
    </source>
</reference>
<protein>
    <recommendedName>
        <fullName evidence="3">Membrane associated protein</fullName>
    </recommendedName>
</protein>
<feature type="transmembrane region" description="Helical" evidence="1">
    <location>
        <begin position="10"/>
        <end position="28"/>
    </location>
</feature>
<dbReference type="PANTHER" id="PTHR37804:SF1">
    <property type="entry name" value="CDAA REGULATORY PROTEIN CDAR"/>
    <property type="match status" value="1"/>
</dbReference>
<accession>A0A0S6U8T6</accession>
<keyword evidence="1" id="KW-0812">Transmembrane</keyword>
<keyword evidence="1" id="KW-0472">Membrane</keyword>
<dbReference type="Proteomes" id="UP000054164">
    <property type="component" value="Unassembled WGS sequence"/>
</dbReference>
<proteinExistence type="predicted"/>
<dbReference type="Pfam" id="PF07949">
    <property type="entry name" value="YbbR"/>
    <property type="match status" value="2"/>
</dbReference>
<dbReference type="InterPro" id="IPR053154">
    <property type="entry name" value="c-di-AMP_regulator"/>
</dbReference>
<organism evidence="2">
    <name type="scientific">Clostridium botulinum B str. Osaka05</name>
    <dbReference type="NCBI Taxonomy" id="1407017"/>
    <lineage>
        <taxon>Bacteria</taxon>
        <taxon>Bacillati</taxon>
        <taxon>Bacillota</taxon>
        <taxon>Clostridia</taxon>
        <taxon>Eubacteriales</taxon>
        <taxon>Clostridiaceae</taxon>
        <taxon>Clostridium</taxon>
    </lineage>
</organism>
<keyword evidence="1" id="KW-1133">Transmembrane helix</keyword>
<evidence type="ECO:0000313" key="2">
    <source>
        <dbReference type="EMBL" id="GAE03897.1"/>
    </source>
</evidence>
<dbReference type="Gene3D" id="2.170.120.30">
    <property type="match status" value="2"/>
</dbReference>
<dbReference type="AlphaFoldDB" id="A0A0S6U8T6"/>
<dbReference type="RefSeq" id="WP_030037197.1">
    <property type="nucleotide sequence ID" value="NZ_DF384213.1"/>
</dbReference>
<evidence type="ECO:0000256" key="1">
    <source>
        <dbReference type="SAM" id="Phobius"/>
    </source>
</evidence>
<dbReference type="InterPro" id="IPR012505">
    <property type="entry name" value="YbbR"/>
</dbReference>
<gene>
    <name evidence="2" type="ORF">CBO05C_3587</name>
</gene>
<dbReference type="PANTHER" id="PTHR37804">
    <property type="entry name" value="CDAA REGULATORY PROTEIN CDAR"/>
    <property type="match status" value="1"/>
</dbReference>
<dbReference type="HOGENOM" id="CLU_039811_4_1_9"/>
<name>A0A0S6U8T6_CLOBO</name>
<sequence>MGKKSKTENIIVKICCIIASFALWLYIFNIENPIKEQKITVPVNIVNKESMNELELALMPKEVNTVTLIIKGNVKDIYSVKTEDFKVEADLNSFGLKKGENKIPVKVKKSPGSIKIVNEENLWTKITLDKLKSKTVPVKIKVTGTPKDGYAALNPIIKEETATIYGTETYINKVKEVVGKCNIEGKSSEIKTNISLQAKTYDGDIINEVSVEPSKVYVKIPLTRIKRMPVNMRLSEDISNNKNIESITPLQSEVEISGEEEVIQNIKYIDTEMININSIKIGQENIESNLVVPKGVILVSGNNTIKLKVKFKVIEDKKEDEKNKDKDKEENKEDKIIEKKATKDINIINEPKDKEVLLSQSNVTINMKGNKDVIDKINVDNIKCYVDLKNVNLGENIVKVIVDMGDNKIDYSVNLDSIKVTVKEKQEE</sequence>
<dbReference type="Gene3D" id="2.170.120.40">
    <property type="entry name" value="YbbR-like domain"/>
    <property type="match status" value="2"/>
</dbReference>